<keyword evidence="7" id="KW-1185">Reference proteome</keyword>
<dbReference type="PANTHER" id="PTHR47691">
    <property type="entry name" value="REGULATOR-RELATED"/>
    <property type="match status" value="1"/>
</dbReference>
<keyword evidence="4" id="KW-1133">Transmembrane helix</keyword>
<proteinExistence type="predicted"/>
<feature type="region of interest" description="Disordered" evidence="3">
    <location>
        <begin position="113"/>
        <end position="146"/>
    </location>
</feature>
<dbReference type="AlphaFoldDB" id="A0A839F3Y0"/>
<dbReference type="InterPro" id="IPR011990">
    <property type="entry name" value="TPR-like_helical_dom_sf"/>
</dbReference>
<dbReference type="GO" id="GO:0003677">
    <property type="term" value="F:DNA binding"/>
    <property type="evidence" value="ECO:0007669"/>
    <property type="project" value="UniProtKB-UniRule"/>
</dbReference>
<evidence type="ECO:0000313" key="6">
    <source>
        <dbReference type="EMBL" id="MBA8887004.1"/>
    </source>
</evidence>
<dbReference type="InterPro" id="IPR036388">
    <property type="entry name" value="WH-like_DNA-bd_sf"/>
</dbReference>
<dbReference type="Pfam" id="PF00486">
    <property type="entry name" value="Trans_reg_C"/>
    <property type="match status" value="1"/>
</dbReference>
<feature type="domain" description="OmpR/PhoB-type" evidence="5">
    <location>
        <begin position="3"/>
        <end position="101"/>
    </location>
</feature>
<comment type="caution">
    <text evidence="6">The sequence shown here is derived from an EMBL/GenBank/DDBJ whole genome shotgun (WGS) entry which is preliminary data.</text>
</comment>
<dbReference type="GO" id="GO:0000160">
    <property type="term" value="P:phosphorelay signal transduction system"/>
    <property type="evidence" value="ECO:0007669"/>
    <property type="project" value="InterPro"/>
</dbReference>
<accession>A0A839F3Y0</accession>
<evidence type="ECO:0000256" key="3">
    <source>
        <dbReference type="SAM" id="MobiDB-lite"/>
    </source>
</evidence>
<keyword evidence="4" id="KW-0812">Transmembrane</keyword>
<feature type="DNA-binding region" description="OmpR/PhoB-type" evidence="2">
    <location>
        <begin position="3"/>
        <end position="101"/>
    </location>
</feature>
<dbReference type="InterPro" id="IPR001867">
    <property type="entry name" value="OmpR/PhoB-type_DNA-bd"/>
</dbReference>
<evidence type="ECO:0000256" key="4">
    <source>
        <dbReference type="SAM" id="Phobius"/>
    </source>
</evidence>
<gene>
    <name evidence="6" type="ORF">FHW12_001195</name>
</gene>
<evidence type="ECO:0000256" key="1">
    <source>
        <dbReference type="ARBA" id="ARBA00023125"/>
    </source>
</evidence>
<feature type="compositionally biased region" description="Low complexity" evidence="3">
    <location>
        <begin position="113"/>
        <end position="126"/>
    </location>
</feature>
<protein>
    <submittedName>
        <fullName evidence="6">DNA-binding winged helix-turn-helix (WHTH) protein/tetratricopeptide (TPR) repeat protein</fullName>
    </submittedName>
</protein>
<dbReference type="SMART" id="SM00862">
    <property type="entry name" value="Trans_reg_C"/>
    <property type="match status" value="1"/>
</dbReference>
<name>A0A839F3Y0_9GAMM</name>
<dbReference type="CDD" id="cd00383">
    <property type="entry name" value="trans_reg_C"/>
    <property type="match status" value="1"/>
</dbReference>
<feature type="transmembrane region" description="Helical" evidence="4">
    <location>
        <begin position="155"/>
        <end position="173"/>
    </location>
</feature>
<sequence length="708" mass="74976">MKATHYRFADFRLDVAARELWRGDERVQIAAKAFDCLAYLIEHRSRAVGRDELTAAVWGLADGGDNLLTQAIWRLRRTLGDDGDGEGPLRTVPRFGYRWTMPVLVDDAGIAAADPADSPAESPTSAGPATVADPAHAATLRQPPPAPHRVARSRWLAACVALVVVSALAIMFVRDARIAVGPTASTAPANDSRTVVVLPVGVSETSTDHAWLRYGAMDYLASRLRDARLGVMPSDRVVAIARSAPAGGPDAAERERLLRVTGTGYLLVPRATTADGVWRFSLDAYHGEHARTYVAEAAAPLLAVDAVAAQFLADLGIGASTRAAGAMDELAQRIDAATLGGDVAEARRWLDTATPEQAGDPRLVLRRARLEFRNGRLEEAEAAFEPLASGTVDVPASMRALAQMGLGGIAIRRRHYGEAEPFYSAAIATLGEQGDPSLRGRAYNERAVVNGGLGRLDLALADMGRARSELERSGDPIGLAYADINTALLAGQHGQQADAAAAFDRAIATFDRFDIADGLATALANKANARLRVLDARGAVDSSARAWRLLPGLQDHRLIEYVAQNHIRALRENGRLAEARTALARFDGDATASADPAFATLRAGLLVDEGKGALAFKLGGEILERIRHAPAGSCSDTIPEAAVVLTEAARQGGRADDAGALVARLGELLESPEDPGWAFASELSRALILAASGDGEADHHFAAHSRSP</sequence>
<dbReference type="PANTHER" id="PTHR47691:SF3">
    <property type="entry name" value="HTH-TYPE TRANSCRIPTIONAL REGULATOR RV0890C-RELATED"/>
    <property type="match status" value="1"/>
</dbReference>
<dbReference type="InterPro" id="IPR016032">
    <property type="entry name" value="Sig_transdc_resp-reg_C-effctor"/>
</dbReference>
<evidence type="ECO:0000313" key="7">
    <source>
        <dbReference type="Proteomes" id="UP000550401"/>
    </source>
</evidence>
<keyword evidence="4" id="KW-0472">Membrane</keyword>
<dbReference type="PROSITE" id="PS51755">
    <property type="entry name" value="OMPR_PHOB"/>
    <property type="match status" value="1"/>
</dbReference>
<dbReference type="EMBL" id="JACGXL010000001">
    <property type="protein sequence ID" value="MBA8887004.1"/>
    <property type="molecule type" value="Genomic_DNA"/>
</dbReference>
<keyword evidence="1 2" id="KW-0238">DNA-binding</keyword>
<dbReference type="GO" id="GO:0006355">
    <property type="term" value="P:regulation of DNA-templated transcription"/>
    <property type="evidence" value="ECO:0007669"/>
    <property type="project" value="InterPro"/>
</dbReference>
<evidence type="ECO:0000259" key="5">
    <source>
        <dbReference type="PROSITE" id="PS51755"/>
    </source>
</evidence>
<dbReference type="RefSeq" id="WP_182530031.1">
    <property type="nucleotide sequence ID" value="NZ_JACGXL010000001.1"/>
</dbReference>
<organism evidence="6 7">
    <name type="scientific">Dokdonella fugitiva</name>
    <dbReference type="NCBI Taxonomy" id="328517"/>
    <lineage>
        <taxon>Bacteria</taxon>
        <taxon>Pseudomonadati</taxon>
        <taxon>Pseudomonadota</taxon>
        <taxon>Gammaproteobacteria</taxon>
        <taxon>Lysobacterales</taxon>
        <taxon>Rhodanobacteraceae</taxon>
        <taxon>Dokdonella</taxon>
    </lineage>
</organism>
<dbReference type="Gene3D" id="1.10.10.10">
    <property type="entry name" value="Winged helix-like DNA-binding domain superfamily/Winged helix DNA-binding domain"/>
    <property type="match status" value="1"/>
</dbReference>
<reference evidence="6 7" key="1">
    <citation type="submission" date="2020-07" db="EMBL/GenBank/DDBJ databases">
        <title>Genomic Encyclopedia of Type Strains, Phase IV (KMG-V): Genome sequencing to study the core and pangenomes of soil and plant-associated prokaryotes.</title>
        <authorList>
            <person name="Whitman W."/>
        </authorList>
    </citation>
    <scope>NUCLEOTIDE SEQUENCE [LARGE SCALE GENOMIC DNA]</scope>
    <source>
        <strain evidence="6 7">RH2WT43</strain>
    </source>
</reference>
<dbReference type="Gene3D" id="1.25.40.10">
    <property type="entry name" value="Tetratricopeptide repeat domain"/>
    <property type="match status" value="1"/>
</dbReference>
<dbReference type="SUPFAM" id="SSF48452">
    <property type="entry name" value="TPR-like"/>
    <property type="match status" value="1"/>
</dbReference>
<dbReference type="Proteomes" id="UP000550401">
    <property type="component" value="Unassembled WGS sequence"/>
</dbReference>
<evidence type="ECO:0000256" key="2">
    <source>
        <dbReference type="PROSITE-ProRule" id="PRU01091"/>
    </source>
</evidence>
<dbReference type="SUPFAM" id="SSF46894">
    <property type="entry name" value="C-terminal effector domain of the bipartite response regulators"/>
    <property type="match status" value="1"/>
</dbReference>